<organism evidence="2 3">
    <name type="scientific">Actinomadura barringtoniae</name>
    <dbReference type="NCBI Taxonomy" id="1427535"/>
    <lineage>
        <taxon>Bacteria</taxon>
        <taxon>Bacillati</taxon>
        <taxon>Actinomycetota</taxon>
        <taxon>Actinomycetes</taxon>
        <taxon>Streptosporangiales</taxon>
        <taxon>Thermomonosporaceae</taxon>
        <taxon>Actinomadura</taxon>
    </lineage>
</organism>
<dbReference type="Proteomes" id="UP000669179">
    <property type="component" value="Unassembled WGS sequence"/>
</dbReference>
<dbReference type="RefSeq" id="WP_208253560.1">
    <property type="nucleotide sequence ID" value="NZ_JAGEOJ010000001.1"/>
</dbReference>
<proteinExistence type="predicted"/>
<name>A0A939P9S3_9ACTN</name>
<keyword evidence="1" id="KW-1133">Transmembrane helix</keyword>
<evidence type="ECO:0000313" key="3">
    <source>
        <dbReference type="Proteomes" id="UP000669179"/>
    </source>
</evidence>
<evidence type="ECO:0000313" key="2">
    <source>
        <dbReference type="EMBL" id="MBO2445983.1"/>
    </source>
</evidence>
<reference evidence="2" key="1">
    <citation type="submission" date="2021-03" db="EMBL/GenBank/DDBJ databases">
        <authorList>
            <person name="Kanchanasin P."/>
            <person name="Saeng-In P."/>
            <person name="Phongsopitanun W."/>
            <person name="Yuki M."/>
            <person name="Kudo T."/>
            <person name="Ohkuma M."/>
            <person name="Tanasupawat S."/>
        </authorList>
    </citation>
    <scope>NUCLEOTIDE SEQUENCE</scope>
    <source>
        <strain evidence="2">GKU 128</strain>
    </source>
</reference>
<keyword evidence="1" id="KW-0472">Membrane</keyword>
<sequence>MAVAFAVIALAGFVVIQLKPADPLIIAGVLTAAATLLATIPPIIRALRGDR</sequence>
<keyword evidence="1" id="KW-0812">Transmembrane</keyword>
<comment type="caution">
    <text evidence="2">The sequence shown here is derived from an EMBL/GenBank/DDBJ whole genome shotgun (WGS) entry which is preliminary data.</text>
</comment>
<dbReference type="AlphaFoldDB" id="A0A939P9S3"/>
<feature type="transmembrane region" description="Helical" evidence="1">
    <location>
        <begin position="27"/>
        <end position="47"/>
    </location>
</feature>
<evidence type="ECO:0000256" key="1">
    <source>
        <dbReference type="SAM" id="Phobius"/>
    </source>
</evidence>
<dbReference type="EMBL" id="JAGEOJ010000001">
    <property type="protein sequence ID" value="MBO2445983.1"/>
    <property type="molecule type" value="Genomic_DNA"/>
</dbReference>
<accession>A0A939P9S3</accession>
<protein>
    <submittedName>
        <fullName evidence="2">Uncharacterized protein</fullName>
    </submittedName>
</protein>
<keyword evidence="3" id="KW-1185">Reference proteome</keyword>
<gene>
    <name evidence="2" type="ORF">J4573_02680</name>
</gene>